<gene>
    <name evidence="2" type="ORF">SCAL_000534</name>
</gene>
<protein>
    <submittedName>
        <fullName evidence="2">Alpha-methylacyl-CoA racemase</fullName>
    </submittedName>
</protein>
<dbReference type="SUPFAM" id="SSF89796">
    <property type="entry name" value="CoA-transferase family III (CaiB/BaiF)"/>
    <property type="match status" value="1"/>
</dbReference>
<dbReference type="PANTHER" id="PTHR48207">
    <property type="entry name" value="SUCCINATE--HYDROXYMETHYLGLUTARATE COA-TRANSFERASE"/>
    <property type="match status" value="1"/>
</dbReference>
<evidence type="ECO:0000313" key="3">
    <source>
        <dbReference type="Proteomes" id="UP000186940"/>
    </source>
</evidence>
<dbReference type="PATRIC" id="fig|1838285.3.peg.542"/>
<dbReference type="STRING" id="1838285.SCAL_000534"/>
<sequence>MKSALEGIRILDLSRMLPFEYCTMILADLGADILKIEEPGMGDYMRWLPPKIKEENSHFLLLNRNKRSMTLNLRKDEAKEILCDLAKGADVLFESFRPGVMDKLGLGYDIMKDVNPDLIYCSATGYGQTGPYRNKPGHDLNYISIAGILERTGLEKPVIPGIPIADMTVGVYSALAILAAIIARDRGGKGQYIDISMTDCMLSYNIANIGDYVAGKSEKFELRGEAPYYNVYETKDGKWIAVGNIEDKFWADMCRGMEREDLIEKHSFNLSEEEKAALKDELQKVFSQKTRDEWIRIFEKKDTCITPVLAVEESLNDPNFIERDMIFEMDHPKEGRLKQIALPIKFSETPDRREVPPPMIGEHTDEVLKALGYDDAKIDKLRRDGVV</sequence>
<dbReference type="EMBL" id="LYOS01000001">
    <property type="protein sequence ID" value="OFV68858.1"/>
    <property type="molecule type" value="Genomic_DNA"/>
</dbReference>
<dbReference type="InterPro" id="IPR003673">
    <property type="entry name" value="CoA-Trfase_fam_III"/>
</dbReference>
<dbReference type="InterPro" id="IPR050483">
    <property type="entry name" value="CoA-transferase_III_domain"/>
</dbReference>
<organism evidence="2 3">
    <name type="scientific">Candidatus Syntropharchaeum caldarium</name>
    <dbReference type="NCBI Taxonomy" id="1838285"/>
    <lineage>
        <taxon>Archaea</taxon>
        <taxon>Methanobacteriati</taxon>
        <taxon>Methanobacteriota</taxon>
        <taxon>Stenosarchaea group</taxon>
        <taxon>Methanomicrobia</taxon>
        <taxon>Methanosarcinales</taxon>
        <taxon>ANME-2 cluster</taxon>
        <taxon>Candidatus Syntropharchaeum</taxon>
    </lineage>
</organism>
<proteinExistence type="predicted"/>
<dbReference type="AlphaFoldDB" id="A0A1F2PC88"/>
<dbReference type="Pfam" id="PF02515">
    <property type="entry name" value="CoA_transf_3"/>
    <property type="match status" value="1"/>
</dbReference>
<dbReference type="PANTHER" id="PTHR48207:SF3">
    <property type="entry name" value="SUCCINATE--HYDROXYMETHYLGLUTARATE COA-TRANSFERASE"/>
    <property type="match status" value="1"/>
</dbReference>
<evidence type="ECO:0000313" key="2">
    <source>
        <dbReference type="EMBL" id="OFV68858.1"/>
    </source>
</evidence>
<dbReference type="Proteomes" id="UP000186940">
    <property type="component" value="Unassembled WGS sequence"/>
</dbReference>
<dbReference type="Gene3D" id="3.30.1540.10">
    <property type="entry name" value="formyl-coa transferase, domain 3"/>
    <property type="match status" value="1"/>
</dbReference>
<evidence type="ECO:0000256" key="1">
    <source>
        <dbReference type="ARBA" id="ARBA00022679"/>
    </source>
</evidence>
<keyword evidence="3" id="KW-1185">Reference proteome</keyword>
<dbReference type="InterPro" id="IPR023606">
    <property type="entry name" value="CoA-Trfase_III_dom_1_sf"/>
</dbReference>
<keyword evidence="1" id="KW-0808">Transferase</keyword>
<accession>A0A1F2PC88</accession>
<name>A0A1F2PC88_9EURY</name>
<comment type="caution">
    <text evidence="2">The sequence shown here is derived from an EMBL/GenBank/DDBJ whole genome shotgun (WGS) entry which is preliminary data.</text>
</comment>
<dbReference type="Gene3D" id="3.40.50.10540">
    <property type="entry name" value="Crotonobetainyl-coa:carnitine coa-transferase, domain 1"/>
    <property type="match status" value="1"/>
</dbReference>
<dbReference type="GO" id="GO:0008410">
    <property type="term" value="F:CoA-transferase activity"/>
    <property type="evidence" value="ECO:0007669"/>
    <property type="project" value="TreeGrafter"/>
</dbReference>
<dbReference type="InterPro" id="IPR044855">
    <property type="entry name" value="CoA-Trfase_III_dom3_sf"/>
</dbReference>
<reference evidence="2" key="1">
    <citation type="submission" date="2016-05" db="EMBL/GenBank/DDBJ databases">
        <title>Microbial consortia oxidize butane by reversing methanogenesis.</title>
        <authorList>
            <person name="Laso-Perez R."/>
            <person name="Richter M."/>
            <person name="Wegener G."/>
            <person name="Musat F."/>
        </authorList>
    </citation>
    <scope>NUCLEOTIDE SEQUENCE [LARGE SCALE GENOMIC DNA]</scope>
    <source>
        <strain evidence="2">BOX2</strain>
    </source>
</reference>